<dbReference type="AlphaFoldDB" id="A0A222E249"/>
<name>A0A222E249_9RHOB</name>
<dbReference type="EMBL" id="CP022540">
    <property type="protein sequence ID" value="ASP20058.1"/>
    <property type="molecule type" value="Genomic_DNA"/>
</dbReference>
<dbReference type="Pfam" id="PF01344">
    <property type="entry name" value="Kelch_1"/>
    <property type="match status" value="1"/>
</dbReference>
<protein>
    <submittedName>
        <fullName evidence="1">N-acetylneuraminate epimerase</fullName>
        <ecNumber evidence="1">5.1.3.24</ecNumber>
    </submittedName>
</protein>
<proteinExistence type="predicted"/>
<evidence type="ECO:0000313" key="1">
    <source>
        <dbReference type="EMBL" id="ASP20058.1"/>
    </source>
</evidence>
<dbReference type="PANTHER" id="PTHR45632">
    <property type="entry name" value="LD33804P"/>
    <property type="match status" value="1"/>
</dbReference>
<gene>
    <name evidence="1" type="primary">nanM</name>
    <name evidence="1" type="ORF">ANTHELSMS3_01356</name>
</gene>
<dbReference type="Pfam" id="PF24681">
    <property type="entry name" value="Kelch_KLHDC2_KLHL20_DRC7"/>
    <property type="match status" value="1"/>
</dbReference>
<dbReference type="SUPFAM" id="SSF117281">
    <property type="entry name" value="Kelch motif"/>
    <property type="match status" value="2"/>
</dbReference>
<sequence length="342" mass="37115">MPDTRDSHEDPLFSGLFDPTITSIPQGVSQPVPDPIPNAANMGSWKEETRMPVATAEMGVVACNGKVHVIGGYARGQVNSDFHQVFDPATGEWELKAPIPYACNHLCNAVIGNRIYSFGGFIEQNRCPHSNCFVYDADADEWERIPNLLRPRGATMAVPLNGQIHLLGGRNVRSLDWHEVYDPETKKYEILNDMRGSTPTQPFAGQRCHFGAVVVDGKIHAIGGRKDSYDFNTGLHSVFDPETAAWTFRKEMPTARSGLSVAYVGGKILAFGGEARGLVFEANEAYDPKTDSWELVAPMPIPRHGLHGSTAAVIGDTVYVPGGAPITGGSVQGAYHDSFTFG</sequence>
<dbReference type="SMART" id="SM00612">
    <property type="entry name" value="Kelch"/>
    <property type="match status" value="5"/>
</dbReference>
<accession>A0A222E249</accession>
<reference evidence="1 2" key="1">
    <citation type="submission" date="2017-07" db="EMBL/GenBank/DDBJ databases">
        <title>Genome Sequence of Antarctobacter heliothermus Strain SMS3 Isolated from a culture of the Diatom Skeletonema marinoi.</title>
        <authorList>
            <person name="Topel M."/>
            <person name="Pinder M.I.M."/>
            <person name="Johansson O.N."/>
            <person name="Kourtchenko O."/>
            <person name="Godhe A."/>
            <person name="Clarke A.K."/>
        </authorList>
    </citation>
    <scope>NUCLEOTIDE SEQUENCE [LARGE SCALE GENOMIC DNA]</scope>
    <source>
        <strain evidence="1 2">SMS3</strain>
    </source>
</reference>
<dbReference type="InterPro" id="IPR015915">
    <property type="entry name" value="Kelch-typ_b-propeller"/>
</dbReference>
<evidence type="ECO:0000313" key="2">
    <source>
        <dbReference type="Proteomes" id="UP000203589"/>
    </source>
</evidence>
<dbReference type="Proteomes" id="UP000203589">
    <property type="component" value="Chromosome"/>
</dbReference>
<keyword evidence="1" id="KW-0413">Isomerase</keyword>
<organism evidence="1 2">
    <name type="scientific">Antarctobacter heliothermus</name>
    <dbReference type="NCBI Taxonomy" id="74033"/>
    <lineage>
        <taxon>Bacteria</taxon>
        <taxon>Pseudomonadati</taxon>
        <taxon>Pseudomonadota</taxon>
        <taxon>Alphaproteobacteria</taxon>
        <taxon>Rhodobacterales</taxon>
        <taxon>Roseobacteraceae</taxon>
        <taxon>Antarctobacter</taxon>
    </lineage>
</organism>
<dbReference type="PANTHER" id="PTHR45632:SF24">
    <property type="entry name" value="GALACTOSE OXIDASE"/>
    <property type="match status" value="1"/>
</dbReference>
<dbReference type="GO" id="GO:0016853">
    <property type="term" value="F:isomerase activity"/>
    <property type="evidence" value="ECO:0007669"/>
    <property type="project" value="UniProtKB-KW"/>
</dbReference>
<dbReference type="InterPro" id="IPR006652">
    <property type="entry name" value="Kelch_1"/>
</dbReference>
<dbReference type="EC" id="5.1.3.24" evidence="1"/>
<dbReference type="KEGG" id="aht:ANTHELSMS3_01356"/>
<keyword evidence="2" id="KW-1185">Reference proteome</keyword>
<dbReference type="Gene3D" id="2.120.10.80">
    <property type="entry name" value="Kelch-type beta propeller"/>
    <property type="match status" value="2"/>
</dbReference>
<dbReference type="RefSeq" id="WP_198319895.1">
    <property type="nucleotide sequence ID" value="NZ_CP022540.1"/>
</dbReference>